<dbReference type="GO" id="GO:0007166">
    <property type="term" value="P:cell surface receptor signaling pathway"/>
    <property type="evidence" value="ECO:0007669"/>
    <property type="project" value="InterPro"/>
</dbReference>
<evidence type="ECO:0000256" key="4">
    <source>
        <dbReference type="ARBA" id="ARBA00023136"/>
    </source>
</evidence>
<dbReference type="PANTHER" id="PTHR45902:SF4">
    <property type="entry name" value="G-PROTEIN COUPLED RECEPTORS FAMILY 2 PROFILE 2 DOMAIN-CONTAINING PROTEIN"/>
    <property type="match status" value="1"/>
</dbReference>
<feature type="domain" description="G-protein coupled receptors family 2 profile 2" evidence="5">
    <location>
        <begin position="1"/>
        <end position="224"/>
    </location>
</feature>
<accession>K1Q9E9</accession>
<sequence>MVVPGLRTLPGLNTMSTTFSLLCMQLTYMFANAVEKSSLFCTVIGILLHYFWLSLCCCLFTCSLHMCRSFSDRRGYSHIHTNIKFIFGRYVIYCYITPIFIITTNIILTYYIQNKIGYGTTLCFVEDFVQNLATFIAPLLITCVVNIVMFTITVTNINSVKHIEKSKKDKSELVIFLKLFSLTGIVWIFQIVDGVLNISAFSFVATLLTSSQGTIIFLSFASSSRILNYLRSKRENKGKKEINYSKQTTRKGSGTSPLDLTKSTQAQGSSITI</sequence>
<name>K1Q9E9_MAGGI</name>
<dbReference type="EMBL" id="JH818914">
    <property type="protein sequence ID" value="EKC33372.1"/>
    <property type="molecule type" value="Genomic_DNA"/>
</dbReference>
<comment type="subcellular location">
    <subcellularLocation>
        <location evidence="1">Membrane</location>
        <topology evidence="1">Multi-pass membrane protein</topology>
    </subcellularLocation>
</comment>
<evidence type="ECO:0000256" key="1">
    <source>
        <dbReference type="ARBA" id="ARBA00004141"/>
    </source>
</evidence>
<keyword evidence="3" id="KW-1133">Transmembrane helix</keyword>
<reference evidence="6" key="1">
    <citation type="journal article" date="2012" name="Nature">
        <title>The oyster genome reveals stress adaptation and complexity of shell formation.</title>
        <authorList>
            <person name="Zhang G."/>
            <person name="Fang X."/>
            <person name="Guo X."/>
            <person name="Li L."/>
            <person name="Luo R."/>
            <person name="Xu F."/>
            <person name="Yang P."/>
            <person name="Zhang L."/>
            <person name="Wang X."/>
            <person name="Qi H."/>
            <person name="Xiong Z."/>
            <person name="Que H."/>
            <person name="Xie Y."/>
            <person name="Holland P.W."/>
            <person name="Paps J."/>
            <person name="Zhu Y."/>
            <person name="Wu F."/>
            <person name="Chen Y."/>
            <person name="Wang J."/>
            <person name="Peng C."/>
            <person name="Meng J."/>
            <person name="Yang L."/>
            <person name="Liu J."/>
            <person name="Wen B."/>
            <person name="Zhang N."/>
            <person name="Huang Z."/>
            <person name="Zhu Q."/>
            <person name="Feng Y."/>
            <person name="Mount A."/>
            <person name="Hedgecock D."/>
            <person name="Xu Z."/>
            <person name="Liu Y."/>
            <person name="Domazet-Loso T."/>
            <person name="Du Y."/>
            <person name="Sun X."/>
            <person name="Zhang S."/>
            <person name="Liu B."/>
            <person name="Cheng P."/>
            <person name="Jiang X."/>
            <person name="Li J."/>
            <person name="Fan D."/>
            <person name="Wang W."/>
            <person name="Fu W."/>
            <person name="Wang T."/>
            <person name="Wang B."/>
            <person name="Zhang J."/>
            <person name="Peng Z."/>
            <person name="Li Y."/>
            <person name="Li N."/>
            <person name="Wang J."/>
            <person name="Chen M."/>
            <person name="He Y."/>
            <person name="Tan F."/>
            <person name="Song X."/>
            <person name="Zheng Q."/>
            <person name="Huang R."/>
            <person name="Yang H."/>
            <person name="Du X."/>
            <person name="Chen L."/>
            <person name="Yang M."/>
            <person name="Gaffney P.M."/>
            <person name="Wang S."/>
            <person name="Luo L."/>
            <person name="She Z."/>
            <person name="Ming Y."/>
            <person name="Huang W."/>
            <person name="Zhang S."/>
            <person name="Huang B."/>
            <person name="Zhang Y."/>
            <person name="Qu T."/>
            <person name="Ni P."/>
            <person name="Miao G."/>
            <person name="Wang J."/>
            <person name="Wang Q."/>
            <person name="Steinberg C.E."/>
            <person name="Wang H."/>
            <person name="Li N."/>
            <person name="Qian L."/>
            <person name="Zhang G."/>
            <person name="Li Y."/>
            <person name="Yang H."/>
            <person name="Liu X."/>
            <person name="Wang J."/>
            <person name="Yin Y."/>
            <person name="Wang J."/>
        </authorList>
    </citation>
    <scope>NUCLEOTIDE SEQUENCE [LARGE SCALE GENOMIC DNA]</scope>
    <source>
        <strain evidence="6">05x7-T-G4-1.051#20</strain>
    </source>
</reference>
<keyword evidence="2" id="KW-0812">Transmembrane</keyword>
<dbReference type="InterPro" id="IPR017981">
    <property type="entry name" value="GPCR_2-like_7TM"/>
</dbReference>
<dbReference type="PROSITE" id="PS50261">
    <property type="entry name" value="G_PROTEIN_RECEP_F2_4"/>
    <property type="match status" value="1"/>
</dbReference>
<evidence type="ECO:0000256" key="3">
    <source>
        <dbReference type="ARBA" id="ARBA00022989"/>
    </source>
</evidence>
<dbReference type="Pfam" id="PF00002">
    <property type="entry name" value="7tm_2"/>
    <property type="match status" value="1"/>
</dbReference>
<dbReference type="InParanoid" id="K1Q9E9"/>
<dbReference type="AlphaFoldDB" id="K1Q9E9"/>
<evidence type="ECO:0000313" key="6">
    <source>
        <dbReference type="EMBL" id="EKC33372.1"/>
    </source>
</evidence>
<dbReference type="GO" id="GO:0004930">
    <property type="term" value="F:G protein-coupled receptor activity"/>
    <property type="evidence" value="ECO:0007669"/>
    <property type="project" value="InterPro"/>
</dbReference>
<dbReference type="HOGENOM" id="CLU_002753_3_0_1"/>
<gene>
    <name evidence="6" type="ORF">CGI_10025895</name>
</gene>
<keyword evidence="4" id="KW-0472">Membrane</keyword>
<protein>
    <submittedName>
        <fullName evidence="6">G-protein coupled receptor Mth2</fullName>
    </submittedName>
</protein>
<dbReference type="InterPro" id="IPR000832">
    <property type="entry name" value="GPCR_2_secretin-like"/>
</dbReference>
<keyword evidence="6" id="KW-0675">Receptor</keyword>
<dbReference type="GO" id="GO:0016020">
    <property type="term" value="C:membrane"/>
    <property type="evidence" value="ECO:0007669"/>
    <property type="project" value="UniProtKB-SubCell"/>
</dbReference>
<proteinExistence type="predicted"/>
<dbReference type="PANTHER" id="PTHR45902">
    <property type="entry name" value="LATROPHILIN RECEPTOR-LIKE PROTEIN A"/>
    <property type="match status" value="1"/>
</dbReference>
<evidence type="ECO:0000259" key="5">
    <source>
        <dbReference type="PROSITE" id="PS50261"/>
    </source>
</evidence>
<organism evidence="6">
    <name type="scientific">Magallana gigas</name>
    <name type="common">Pacific oyster</name>
    <name type="synonym">Crassostrea gigas</name>
    <dbReference type="NCBI Taxonomy" id="29159"/>
    <lineage>
        <taxon>Eukaryota</taxon>
        <taxon>Metazoa</taxon>
        <taxon>Spiralia</taxon>
        <taxon>Lophotrochozoa</taxon>
        <taxon>Mollusca</taxon>
        <taxon>Bivalvia</taxon>
        <taxon>Autobranchia</taxon>
        <taxon>Pteriomorphia</taxon>
        <taxon>Ostreida</taxon>
        <taxon>Ostreoidea</taxon>
        <taxon>Ostreidae</taxon>
        <taxon>Magallana</taxon>
    </lineage>
</organism>
<evidence type="ECO:0000256" key="2">
    <source>
        <dbReference type="ARBA" id="ARBA00022692"/>
    </source>
</evidence>
<dbReference type="Gene3D" id="1.20.1070.10">
    <property type="entry name" value="Rhodopsin 7-helix transmembrane proteins"/>
    <property type="match status" value="1"/>
</dbReference>
<dbReference type="InterPro" id="IPR053231">
    <property type="entry name" value="GPCR_LN-TM7"/>
</dbReference>